<dbReference type="SMART" id="SM00297">
    <property type="entry name" value="BROMO"/>
    <property type="match status" value="1"/>
</dbReference>
<evidence type="ECO:0000259" key="8">
    <source>
        <dbReference type="PROSITE" id="PS51525"/>
    </source>
</evidence>
<dbReference type="EMBL" id="JAUIZM010000011">
    <property type="protein sequence ID" value="KAK1354409.1"/>
    <property type="molecule type" value="Genomic_DNA"/>
</dbReference>
<evidence type="ECO:0000259" key="7">
    <source>
        <dbReference type="PROSITE" id="PS50014"/>
    </source>
</evidence>
<keyword evidence="11" id="KW-1185">Reference proteome</keyword>
<evidence type="ECO:0000256" key="1">
    <source>
        <dbReference type="ARBA" id="ARBA00023015"/>
    </source>
</evidence>
<protein>
    <submittedName>
        <fullName evidence="10">Uncharacterized protein</fullName>
    </submittedName>
</protein>
<reference evidence="10" key="1">
    <citation type="submission" date="2023-02" db="EMBL/GenBank/DDBJ databases">
        <title>Genome of toxic invasive species Heracleum sosnowskyi carries increased number of genes despite the absence of recent whole-genome duplications.</title>
        <authorList>
            <person name="Schelkunov M."/>
            <person name="Shtratnikova V."/>
            <person name="Makarenko M."/>
            <person name="Klepikova A."/>
            <person name="Omelchenko D."/>
            <person name="Novikova G."/>
            <person name="Obukhova E."/>
            <person name="Bogdanov V."/>
            <person name="Penin A."/>
            <person name="Logacheva M."/>
        </authorList>
    </citation>
    <scope>NUCLEOTIDE SEQUENCE</scope>
    <source>
        <strain evidence="10">Hsosn_3</strain>
        <tissue evidence="10">Leaf</tissue>
    </source>
</reference>
<proteinExistence type="predicted"/>
<evidence type="ECO:0000313" key="11">
    <source>
        <dbReference type="Proteomes" id="UP001237642"/>
    </source>
</evidence>
<dbReference type="PRINTS" id="PR00503">
    <property type="entry name" value="BROMODOMAIN"/>
</dbReference>
<evidence type="ECO:0000313" key="9">
    <source>
        <dbReference type="EMBL" id="KAK1354409.1"/>
    </source>
</evidence>
<dbReference type="Pfam" id="PF00439">
    <property type="entry name" value="Bromodomain"/>
    <property type="match status" value="1"/>
</dbReference>
<feature type="coiled-coil region" evidence="5">
    <location>
        <begin position="52"/>
        <end position="82"/>
    </location>
</feature>
<evidence type="ECO:0000256" key="2">
    <source>
        <dbReference type="ARBA" id="ARBA00023117"/>
    </source>
</evidence>
<dbReference type="EMBL" id="JAUIZM010000011">
    <property type="protein sequence ID" value="KAK1354410.1"/>
    <property type="molecule type" value="Genomic_DNA"/>
</dbReference>
<sequence>MKTLNPLNAKPVKTSQTMQQRDRKPVKYSPKLSLDVVSKLDSYSQIELKVLKDKYLLEYERIESLLKRIEARELELDQAENVELRKQGNCKITGQKRGMSISPERESKRKRLVKSTELNSKETRKVEAVTMRKCGEILAKLMNSRHGWVFNEPVDVVAFGLKDYYEIVKRPMDLGTVKSKLNKRVYKDSLDFAKDVELTFNNALAYNEKGDEVHTMATDLLDMFRKLMAYKKFEAERVIVDHQKFSKPSAEFTQSRVVSSKPVKLCEEADKKSVSKQKGMVSEATENPRMRREMRTSERDKLGMALLDLAEEYVDEILEIVAKRNSNMSTPAEDGEIELDIETLDNETLWDLNEFARLKLKAEQKNKAT</sequence>
<dbReference type="InterPro" id="IPR001487">
    <property type="entry name" value="Bromodomain"/>
</dbReference>
<feature type="region of interest" description="Disordered" evidence="6">
    <location>
        <begin position="1"/>
        <end position="26"/>
    </location>
</feature>
<dbReference type="PROSITE" id="PS51525">
    <property type="entry name" value="NET"/>
    <property type="match status" value="1"/>
</dbReference>
<dbReference type="PROSITE" id="PS50014">
    <property type="entry name" value="BROMODOMAIN_2"/>
    <property type="match status" value="1"/>
</dbReference>
<accession>A0AAD8GSH4</accession>
<name>A0AAD8GSH4_9APIA</name>
<keyword evidence="3" id="KW-0804">Transcription</keyword>
<keyword evidence="5" id="KW-0175">Coiled coil</keyword>
<feature type="domain" description="Bromo" evidence="7">
    <location>
        <begin position="142"/>
        <end position="214"/>
    </location>
</feature>
<comment type="caution">
    <text evidence="10">The sequence shown here is derived from an EMBL/GenBank/DDBJ whole genome shotgun (WGS) entry which is preliminary data.</text>
</comment>
<dbReference type="Gene3D" id="1.20.920.10">
    <property type="entry name" value="Bromodomain-like"/>
    <property type="match status" value="1"/>
</dbReference>
<feature type="compositionally biased region" description="Basic and acidic residues" evidence="6">
    <location>
        <begin position="286"/>
        <end position="297"/>
    </location>
</feature>
<dbReference type="SUPFAM" id="SSF47370">
    <property type="entry name" value="Bromodomain"/>
    <property type="match status" value="1"/>
</dbReference>
<dbReference type="InterPro" id="IPR038336">
    <property type="entry name" value="NET_sf"/>
</dbReference>
<dbReference type="Pfam" id="PF17035">
    <property type="entry name" value="BET"/>
    <property type="match status" value="1"/>
</dbReference>
<evidence type="ECO:0000313" key="10">
    <source>
        <dbReference type="EMBL" id="KAK1354410.1"/>
    </source>
</evidence>
<dbReference type="Gene3D" id="1.20.1270.220">
    <property type="match status" value="1"/>
</dbReference>
<gene>
    <name evidence="9" type="ORF">POM88_047665</name>
    <name evidence="10" type="ORF">POM88_047666</name>
</gene>
<evidence type="ECO:0000256" key="4">
    <source>
        <dbReference type="PROSITE-ProRule" id="PRU00035"/>
    </source>
</evidence>
<evidence type="ECO:0000256" key="5">
    <source>
        <dbReference type="SAM" id="Coils"/>
    </source>
</evidence>
<feature type="domain" description="NET" evidence="8">
    <location>
        <begin position="284"/>
        <end position="367"/>
    </location>
</feature>
<organism evidence="10 11">
    <name type="scientific">Heracleum sosnowskyi</name>
    <dbReference type="NCBI Taxonomy" id="360622"/>
    <lineage>
        <taxon>Eukaryota</taxon>
        <taxon>Viridiplantae</taxon>
        <taxon>Streptophyta</taxon>
        <taxon>Embryophyta</taxon>
        <taxon>Tracheophyta</taxon>
        <taxon>Spermatophyta</taxon>
        <taxon>Magnoliopsida</taxon>
        <taxon>eudicotyledons</taxon>
        <taxon>Gunneridae</taxon>
        <taxon>Pentapetalae</taxon>
        <taxon>asterids</taxon>
        <taxon>campanulids</taxon>
        <taxon>Apiales</taxon>
        <taxon>Apiaceae</taxon>
        <taxon>Apioideae</taxon>
        <taxon>apioid superclade</taxon>
        <taxon>Tordylieae</taxon>
        <taxon>Tordyliinae</taxon>
        <taxon>Heracleum</taxon>
    </lineage>
</organism>
<keyword evidence="2 4" id="KW-0103">Bromodomain</keyword>
<evidence type="ECO:0000256" key="6">
    <source>
        <dbReference type="SAM" id="MobiDB-lite"/>
    </source>
</evidence>
<feature type="region of interest" description="Disordered" evidence="6">
    <location>
        <begin position="272"/>
        <end position="297"/>
    </location>
</feature>
<dbReference type="InterPro" id="IPR036427">
    <property type="entry name" value="Bromodomain-like_sf"/>
</dbReference>
<dbReference type="InterPro" id="IPR027353">
    <property type="entry name" value="NET_dom"/>
</dbReference>
<dbReference type="AlphaFoldDB" id="A0AAD8GSH4"/>
<dbReference type="Proteomes" id="UP001237642">
    <property type="component" value="Unassembled WGS sequence"/>
</dbReference>
<reference evidence="10" key="2">
    <citation type="submission" date="2023-05" db="EMBL/GenBank/DDBJ databases">
        <authorList>
            <person name="Schelkunov M.I."/>
        </authorList>
    </citation>
    <scope>NUCLEOTIDE SEQUENCE</scope>
    <source>
        <strain evidence="10">Hsosn_3</strain>
        <tissue evidence="10">Leaf</tissue>
    </source>
</reference>
<keyword evidence="1" id="KW-0805">Transcription regulation</keyword>
<dbReference type="PANTHER" id="PTHR45926">
    <property type="entry name" value="OSJNBA0053K19.4 PROTEIN"/>
    <property type="match status" value="1"/>
</dbReference>
<evidence type="ECO:0000256" key="3">
    <source>
        <dbReference type="ARBA" id="ARBA00023163"/>
    </source>
</evidence>